<feature type="signal peptide" evidence="7">
    <location>
        <begin position="1"/>
        <end position="26"/>
    </location>
</feature>
<dbReference type="HOGENOM" id="CLU_1530414_0_0_7"/>
<dbReference type="KEGG" id="gur:Gura_3652"/>
<evidence type="ECO:0000256" key="1">
    <source>
        <dbReference type="ARBA" id="ARBA00022448"/>
    </source>
</evidence>
<keyword evidence="4" id="KW-0249">Electron transport</keyword>
<protein>
    <recommendedName>
        <fullName evidence="8">Class III cytochrome C domain-containing protein</fullName>
    </recommendedName>
</protein>
<dbReference type="GO" id="GO:0009055">
    <property type="term" value="F:electron transfer activity"/>
    <property type="evidence" value="ECO:0007669"/>
    <property type="project" value="InterPro"/>
</dbReference>
<proteinExistence type="predicted"/>
<evidence type="ECO:0000256" key="3">
    <source>
        <dbReference type="ARBA" id="ARBA00022723"/>
    </source>
</evidence>
<dbReference type="CDD" id="cd08168">
    <property type="entry name" value="Cytochrom_C3"/>
    <property type="match status" value="1"/>
</dbReference>
<evidence type="ECO:0000313" key="9">
    <source>
        <dbReference type="EMBL" id="ABQ27805.1"/>
    </source>
</evidence>
<keyword evidence="1" id="KW-0813">Transport</keyword>
<evidence type="ECO:0000256" key="5">
    <source>
        <dbReference type="ARBA" id="ARBA00023004"/>
    </source>
</evidence>
<evidence type="ECO:0000259" key="8">
    <source>
        <dbReference type="Pfam" id="PF02085"/>
    </source>
</evidence>
<dbReference type="GO" id="GO:0046872">
    <property type="term" value="F:metal ion binding"/>
    <property type="evidence" value="ECO:0007669"/>
    <property type="project" value="UniProtKB-KW"/>
</dbReference>
<dbReference type="InterPro" id="IPR020942">
    <property type="entry name" value="Cyt_c_III_dom"/>
</dbReference>
<dbReference type="Pfam" id="PF02085">
    <property type="entry name" value="Cytochrom_CIII"/>
    <property type="match status" value="1"/>
</dbReference>
<name>A5G7N7_GEOUR</name>
<evidence type="ECO:0000313" key="10">
    <source>
        <dbReference type="Proteomes" id="UP000006695"/>
    </source>
</evidence>
<dbReference type="Gene3D" id="3.90.10.10">
    <property type="entry name" value="Cytochrome C3"/>
    <property type="match status" value="1"/>
</dbReference>
<dbReference type="STRING" id="351605.Gura_3652"/>
<keyword evidence="7" id="KW-0732">Signal</keyword>
<feature type="chain" id="PRO_5002683309" description="Class III cytochrome C domain-containing protein" evidence="7">
    <location>
        <begin position="27"/>
        <end position="176"/>
    </location>
</feature>
<evidence type="ECO:0000256" key="7">
    <source>
        <dbReference type="SAM" id="SignalP"/>
    </source>
</evidence>
<keyword evidence="2" id="KW-0349">Heme</keyword>
<dbReference type="InterPro" id="IPR036280">
    <property type="entry name" value="Multihaem_cyt_sf"/>
</dbReference>
<organism evidence="9 10">
    <name type="scientific">Geotalea uraniireducens (strain Rf4)</name>
    <name type="common">Geobacter uraniireducens</name>
    <dbReference type="NCBI Taxonomy" id="351605"/>
    <lineage>
        <taxon>Bacteria</taxon>
        <taxon>Pseudomonadati</taxon>
        <taxon>Thermodesulfobacteriota</taxon>
        <taxon>Desulfuromonadia</taxon>
        <taxon>Geobacterales</taxon>
        <taxon>Geobacteraceae</taxon>
        <taxon>Geotalea</taxon>
    </lineage>
</organism>
<dbReference type="GO" id="GO:0020037">
    <property type="term" value="F:heme binding"/>
    <property type="evidence" value="ECO:0007669"/>
    <property type="project" value="InterPro"/>
</dbReference>
<evidence type="ECO:0000256" key="4">
    <source>
        <dbReference type="ARBA" id="ARBA00022982"/>
    </source>
</evidence>
<dbReference type="OrthoDB" id="9807368at2"/>
<feature type="region of interest" description="Disordered" evidence="6">
    <location>
        <begin position="157"/>
        <end position="176"/>
    </location>
</feature>
<keyword evidence="10" id="KW-1185">Reference proteome</keyword>
<dbReference type="AlphaFoldDB" id="A5G7N7"/>
<feature type="domain" description="Class III cytochrome C" evidence="8">
    <location>
        <begin position="75"/>
        <end position="147"/>
    </location>
</feature>
<evidence type="ECO:0000256" key="2">
    <source>
        <dbReference type="ARBA" id="ARBA00022617"/>
    </source>
</evidence>
<keyword evidence="3" id="KW-0479">Metal-binding</keyword>
<gene>
    <name evidence="9" type="ordered locus">Gura_3652</name>
</gene>
<dbReference type="Proteomes" id="UP000006695">
    <property type="component" value="Chromosome"/>
</dbReference>
<keyword evidence="5" id="KW-0408">Iron</keyword>
<sequence length="176" mass="19110">MYAMKNWLIGGILMLALSAVPPVCQGMNMPDSITLDSLVQLYDKVKFDHAKHINLIKDCAVCHHHTTGTLVEDPNCVRCHKNSSETKIVACKGCHSAQTFSAETLREKRQGTKLYHQDKPGLKGAYHLNCMGCHTKMGGPTGCLDCHKRNKAGDALYNSGKSAPKKAQGNAAGHGH</sequence>
<reference evidence="9 10" key="1">
    <citation type="submission" date="2007-05" db="EMBL/GenBank/DDBJ databases">
        <title>Complete sequence of Geobacter uraniireducens Rf4.</title>
        <authorList>
            <consortium name="US DOE Joint Genome Institute"/>
            <person name="Copeland A."/>
            <person name="Lucas S."/>
            <person name="Lapidus A."/>
            <person name="Barry K."/>
            <person name="Detter J.C."/>
            <person name="Glavina del Rio T."/>
            <person name="Hammon N."/>
            <person name="Israni S."/>
            <person name="Dalin E."/>
            <person name="Tice H."/>
            <person name="Pitluck S."/>
            <person name="Chertkov O."/>
            <person name="Brettin T."/>
            <person name="Bruce D."/>
            <person name="Han C."/>
            <person name="Schmutz J."/>
            <person name="Larimer F."/>
            <person name="Land M."/>
            <person name="Hauser L."/>
            <person name="Kyrpides N."/>
            <person name="Mikhailova N."/>
            <person name="Shelobolina E."/>
            <person name="Aklujkar M."/>
            <person name="Lovley D."/>
            <person name="Richardson P."/>
        </authorList>
    </citation>
    <scope>NUCLEOTIDE SEQUENCE [LARGE SCALE GENOMIC DNA]</scope>
    <source>
        <strain evidence="9 10">Rf4</strain>
    </source>
</reference>
<accession>A5G7N7</accession>
<dbReference type="EMBL" id="CP000698">
    <property type="protein sequence ID" value="ABQ27805.1"/>
    <property type="molecule type" value="Genomic_DNA"/>
</dbReference>
<evidence type="ECO:0000256" key="6">
    <source>
        <dbReference type="SAM" id="MobiDB-lite"/>
    </source>
</evidence>
<dbReference type="SUPFAM" id="SSF48695">
    <property type="entry name" value="Multiheme cytochromes"/>
    <property type="match status" value="1"/>
</dbReference>